<evidence type="ECO:0000259" key="1">
    <source>
        <dbReference type="Pfam" id="PF13456"/>
    </source>
</evidence>
<dbReference type="InterPro" id="IPR053151">
    <property type="entry name" value="RNase_H-like"/>
</dbReference>
<dbReference type="PANTHER" id="PTHR47723:SF19">
    <property type="entry name" value="POLYNUCLEOTIDYL TRANSFERASE, RIBONUCLEASE H-LIKE SUPERFAMILY PROTEIN"/>
    <property type="match status" value="1"/>
</dbReference>
<dbReference type="AlphaFoldDB" id="A0AAV0E950"/>
<protein>
    <recommendedName>
        <fullName evidence="1">RNase H type-1 domain-containing protein</fullName>
    </recommendedName>
</protein>
<organism evidence="2 3">
    <name type="scientific">Cuscuta epithymum</name>
    <dbReference type="NCBI Taxonomy" id="186058"/>
    <lineage>
        <taxon>Eukaryota</taxon>
        <taxon>Viridiplantae</taxon>
        <taxon>Streptophyta</taxon>
        <taxon>Embryophyta</taxon>
        <taxon>Tracheophyta</taxon>
        <taxon>Spermatophyta</taxon>
        <taxon>Magnoliopsida</taxon>
        <taxon>eudicotyledons</taxon>
        <taxon>Gunneridae</taxon>
        <taxon>Pentapetalae</taxon>
        <taxon>asterids</taxon>
        <taxon>lamiids</taxon>
        <taxon>Solanales</taxon>
        <taxon>Convolvulaceae</taxon>
        <taxon>Cuscuteae</taxon>
        <taxon>Cuscuta</taxon>
        <taxon>Cuscuta subgen. Cuscuta</taxon>
    </lineage>
</organism>
<sequence length="88" mass="9725">MNIDAKYLTDGAVGGAIIQNCKGEMLRAISFQVTASSSPVEAELKAMMRAVKWADDEGFADLQVESDSIEALELMKNEDTRRWSDLLQ</sequence>
<evidence type="ECO:0000313" key="3">
    <source>
        <dbReference type="Proteomes" id="UP001152523"/>
    </source>
</evidence>
<accession>A0AAV0E950</accession>
<keyword evidence="3" id="KW-1185">Reference proteome</keyword>
<dbReference type="SUPFAM" id="SSF53098">
    <property type="entry name" value="Ribonuclease H-like"/>
    <property type="match status" value="1"/>
</dbReference>
<dbReference type="Proteomes" id="UP001152523">
    <property type="component" value="Unassembled WGS sequence"/>
</dbReference>
<dbReference type="InterPro" id="IPR036397">
    <property type="entry name" value="RNaseH_sf"/>
</dbReference>
<reference evidence="2" key="1">
    <citation type="submission" date="2022-07" db="EMBL/GenBank/DDBJ databases">
        <authorList>
            <person name="Macas J."/>
            <person name="Novak P."/>
            <person name="Neumann P."/>
        </authorList>
    </citation>
    <scope>NUCLEOTIDE SEQUENCE</scope>
</reference>
<proteinExistence type="predicted"/>
<evidence type="ECO:0000313" key="2">
    <source>
        <dbReference type="EMBL" id="CAH9117827.1"/>
    </source>
</evidence>
<dbReference type="CDD" id="cd06222">
    <property type="entry name" value="RNase_H_like"/>
    <property type="match status" value="1"/>
</dbReference>
<dbReference type="GO" id="GO:0003676">
    <property type="term" value="F:nucleic acid binding"/>
    <property type="evidence" value="ECO:0007669"/>
    <property type="project" value="InterPro"/>
</dbReference>
<name>A0AAV0E950_9ASTE</name>
<dbReference type="InterPro" id="IPR002156">
    <property type="entry name" value="RNaseH_domain"/>
</dbReference>
<dbReference type="EMBL" id="CAMAPF010000533">
    <property type="protein sequence ID" value="CAH9117827.1"/>
    <property type="molecule type" value="Genomic_DNA"/>
</dbReference>
<comment type="caution">
    <text evidence="2">The sequence shown here is derived from an EMBL/GenBank/DDBJ whole genome shotgun (WGS) entry which is preliminary data.</text>
</comment>
<dbReference type="InterPro" id="IPR044730">
    <property type="entry name" value="RNase_H-like_dom_plant"/>
</dbReference>
<dbReference type="Gene3D" id="3.30.420.10">
    <property type="entry name" value="Ribonuclease H-like superfamily/Ribonuclease H"/>
    <property type="match status" value="1"/>
</dbReference>
<dbReference type="PANTHER" id="PTHR47723">
    <property type="entry name" value="OS05G0353850 PROTEIN"/>
    <property type="match status" value="1"/>
</dbReference>
<gene>
    <name evidence="2" type="ORF">CEPIT_LOCUS22019</name>
</gene>
<dbReference type="InterPro" id="IPR012337">
    <property type="entry name" value="RNaseH-like_sf"/>
</dbReference>
<dbReference type="GO" id="GO:0004523">
    <property type="term" value="F:RNA-DNA hybrid ribonuclease activity"/>
    <property type="evidence" value="ECO:0007669"/>
    <property type="project" value="InterPro"/>
</dbReference>
<dbReference type="Pfam" id="PF13456">
    <property type="entry name" value="RVT_3"/>
    <property type="match status" value="1"/>
</dbReference>
<feature type="domain" description="RNase H type-1" evidence="1">
    <location>
        <begin position="4"/>
        <end position="80"/>
    </location>
</feature>